<dbReference type="Pfam" id="PF01458">
    <property type="entry name" value="SUFBD_core"/>
    <property type="match status" value="1"/>
</dbReference>
<dbReference type="Proteomes" id="UP000324143">
    <property type="component" value="Unassembled WGS sequence"/>
</dbReference>
<evidence type="ECO:0000259" key="2">
    <source>
        <dbReference type="Pfam" id="PF01458"/>
    </source>
</evidence>
<accession>A0A5D0MFY1</accession>
<comment type="similarity">
    <text evidence="1">Belongs to the iron-sulfur cluster assembly SufBD family.</text>
</comment>
<name>A0A5D0MFY1_9BACT</name>
<feature type="domain" description="SUF system FeS cluster assembly SufBD core" evidence="2">
    <location>
        <begin position="111"/>
        <end position="342"/>
    </location>
</feature>
<keyword evidence="4" id="KW-1185">Reference proteome</keyword>
<dbReference type="InterPro" id="IPR055346">
    <property type="entry name" value="Fe-S_cluster_assembly_SufBD"/>
</dbReference>
<dbReference type="PANTHER" id="PTHR30508">
    <property type="entry name" value="FES CLUSTER ASSEMBLY PROTEIN SUF"/>
    <property type="match status" value="1"/>
</dbReference>
<dbReference type="SUPFAM" id="SSF101960">
    <property type="entry name" value="Stabilizer of iron transporter SufD"/>
    <property type="match status" value="1"/>
</dbReference>
<dbReference type="InterPro" id="IPR037284">
    <property type="entry name" value="SUF_FeS_clus_asmbl_SufBD_sf"/>
</dbReference>
<evidence type="ECO:0000313" key="3">
    <source>
        <dbReference type="EMBL" id="TYB30381.1"/>
    </source>
</evidence>
<organism evidence="3 4">
    <name type="scientific">Candidatus Mcinerneyibacterium aminivorans</name>
    <dbReference type="NCBI Taxonomy" id="2703815"/>
    <lineage>
        <taxon>Bacteria</taxon>
        <taxon>Candidatus Macinerneyibacteriota</taxon>
        <taxon>Candidatus Mcinerneyibacteria</taxon>
        <taxon>Candidatus Mcinerneyibacteriales</taxon>
        <taxon>Candidatus Mcinerneyibacteriaceae</taxon>
        <taxon>Candidatus Mcinerneyibacterium</taxon>
    </lineage>
</organism>
<dbReference type="GO" id="GO:0016226">
    <property type="term" value="P:iron-sulfur cluster assembly"/>
    <property type="evidence" value="ECO:0007669"/>
    <property type="project" value="InterPro"/>
</dbReference>
<reference evidence="3" key="1">
    <citation type="submission" date="2019-08" db="EMBL/GenBank/DDBJ databases">
        <title>Genomic characterization of a novel candidate phylum (ARYD3) from a high temperature, high salinity tertiary oil reservoir in north central Oklahoma, USA.</title>
        <authorList>
            <person name="Youssef N.H."/>
            <person name="Yadav A."/>
            <person name="Elshahed M.S."/>
        </authorList>
    </citation>
    <scope>NUCLEOTIDE SEQUENCE [LARGE SCALE GENOMIC DNA]</scope>
    <source>
        <strain evidence="3">ARYD3</strain>
    </source>
</reference>
<dbReference type="PANTHER" id="PTHR30508:SF1">
    <property type="entry name" value="UPF0051 PROTEIN ABCI8, CHLOROPLASTIC-RELATED"/>
    <property type="match status" value="1"/>
</dbReference>
<proteinExistence type="inferred from homology"/>
<dbReference type="AlphaFoldDB" id="A0A5D0MFY1"/>
<comment type="caution">
    <text evidence="3">The sequence shown here is derived from an EMBL/GenBank/DDBJ whole genome shotgun (WGS) entry which is preliminary data.</text>
</comment>
<gene>
    <name evidence="3" type="ORF">FXF47_09595</name>
</gene>
<sequence length="369" mass="41412">MSEERVNLSKEDKEKMLNVGIKTKNKKNTGSYILVDDDIVEVDLNLEGVELMPIKMAIEKYDWVEEYMWKLVDPEKDKYTKMAYEDDEPKGYFIRVKKGHKVTFPLQACFYIKATRKEQVVHNILIAEEDSELHIINGCASGNYVKEGYHIGITETFLKKGSFLSYTMIHDWAPGVIVRPRSAIEVGENAHYMSNYVSLKEVKSTETSPVVYINGKDGKARLNSILFAPEKTDLFVGGKIQLNAEGARGDIISRTVTNGGDITAPVELEATVEEVSGFMECNGLILEKEGRIYSSPSLNSNKQNVELAHEASVGKIGDEEIEYLMSRGISEEQARSLIVHGFLDLKIKGLPEFLQNQIDTAVNQSIKGM</sequence>
<protein>
    <submittedName>
        <fullName evidence="3">SufD family Fe-S cluster assembly protein</fullName>
    </submittedName>
</protein>
<evidence type="ECO:0000313" key="4">
    <source>
        <dbReference type="Proteomes" id="UP000324143"/>
    </source>
</evidence>
<evidence type="ECO:0000256" key="1">
    <source>
        <dbReference type="ARBA" id="ARBA00043967"/>
    </source>
</evidence>
<dbReference type="InterPro" id="IPR000825">
    <property type="entry name" value="SUF_FeS_clus_asmbl_SufBD_core"/>
</dbReference>
<dbReference type="EMBL" id="VSIX01000139">
    <property type="protein sequence ID" value="TYB30381.1"/>
    <property type="molecule type" value="Genomic_DNA"/>
</dbReference>